<organism evidence="1">
    <name type="scientific">CrAss-like virus sp. ctUXy6</name>
    <dbReference type="NCBI Taxonomy" id="2825835"/>
    <lineage>
        <taxon>Viruses</taxon>
        <taxon>Duplodnaviria</taxon>
        <taxon>Heunggongvirae</taxon>
        <taxon>Uroviricota</taxon>
        <taxon>Caudoviricetes</taxon>
        <taxon>Crassvirales</taxon>
    </lineage>
</organism>
<evidence type="ECO:0000313" key="1">
    <source>
        <dbReference type="EMBL" id="DAG02637.1"/>
    </source>
</evidence>
<dbReference type="EMBL" id="BK016212">
    <property type="protein sequence ID" value="DAG02637.1"/>
    <property type="molecule type" value="Genomic_DNA"/>
</dbReference>
<name>A0A8S5V7F9_9CAUD</name>
<proteinExistence type="predicted"/>
<sequence length="72" mass="8343">MVNLDFEKVKQTVIEDGVNIATLEDNGFVLTDGMLCDYHVLLILYHMRNVYCDDLTDEQAENVSEMYNRLIV</sequence>
<accession>A0A8S5V7F9</accession>
<protein>
    <submittedName>
        <fullName evidence="1">Uncharacterized protein</fullName>
    </submittedName>
</protein>
<reference evidence="1" key="1">
    <citation type="journal article" date="2021" name="Proc. Natl. Acad. Sci. U.S.A.">
        <title>A Catalog of Tens of Thousands of Viruses from Human Metagenomes Reveals Hidden Associations with Chronic Diseases.</title>
        <authorList>
            <person name="Tisza M.J."/>
            <person name="Buck C.B."/>
        </authorList>
    </citation>
    <scope>NUCLEOTIDE SEQUENCE</scope>
    <source>
        <strain evidence="1">CtUXy6</strain>
    </source>
</reference>